<dbReference type="Pfam" id="PF02362">
    <property type="entry name" value="B3"/>
    <property type="match status" value="2"/>
</dbReference>
<feature type="region of interest" description="Disordered" evidence="6">
    <location>
        <begin position="85"/>
        <end position="116"/>
    </location>
</feature>
<keyword evidence="2" id="KW-0805">Transcription regulation</keyword>
<dbReference type="InterPro" id="IPR050655">
    <property type="entry name" value="Plant_B3_domain"/>
</dbReference>
<reference evidence="8 9" key="1">
    <citation type="journal article" date="2012" name="Nat. Biotechnol.">
        <title>Draft genome sequence of pigeonpea (Cajanus cajan), an orphan legume crop of resource-poor farmers.</title>
        <authorList>
            <person name="Varshney R.K."/>
            <person name="Chen W."/>
            <person name="Li Y."/>
            <person name="Bharti A.K."/>
            <person name="Saxena R.K."/>
            <person name="Schlueter J.A."/>
            <person name="Donoghue M.T."/>
            <person name="Azam S."/>
            <person name="Fan G."/>
            <person name="Whaley A.M."/>
            <person name="Farmer A.D."/>
            <person name="Sheridan J."/>
            <person name="Iwata A."/>
            <person name="Tuteja R."/>
            <person name="Penmetsa R.V."/>
            <person name="Wu W."/>
            <person name="Upadhyaya H.D."/>
            <person name="Yang S.P."/>
            <person name="Shah T."/>
            <person name="Saxena K.B."/>
            <person name="Michael T."/>
            <person name="McCombie W.R."/>
            <person name="Yang B."/>
            <person name="Zhang G."/>
            <person name="Yang H."/>
            <person name="Wang J."/>
            <person name="Spillane C."/>
            <person name="Cook D.R."/>
            <person name="May G.D."/>
            <person name="Xu X."/>
            <person name="Jackson S.A."/>
        </authorList>
    </citation>
    <scope>NUCLEOTIDE SEQUENCE [LARGE SCALE GENOMIC DNA]</scope>
    <source>
        <strain evidence="9">cv. Asha</strain>
    </source>
</reference>
<keyword evidence="3" id="KW-0238">DNA-binding</keyword>
<proteinExistence type="predicted"/>
<dbReference type="Gramene" id="C.cajan_08118.t">
    <property type="protein sequence ID" value="C.cajan_08118.t"/>
    <property type="gene ID" value="C.cajan_08118"/>
</dbReference>
<gene>
    <name evidence="8" type="ORF">KK1_008362</name>
</gene>
<feature type="domain" description="TF-B3" evidence="7">
    <location>
        <begin position="1"/>
        <end position="78"/>
    </location>
</feature>
<dbReference type="OMA" id="EMDYPIT"/>
<evidence type="ECO:0000256" key="1">
    <source>
        <dbReference type="ARBA" id="ARBA00004123"/>
    </source>
</evidence>
<evidence type="ECO:0000259" key="7">
    <source>
        <dbReference type="PROSITE" id="PS50863"/>
    </source>
</evidence>
<evidence type="ECO:0000256" key="3">
    <source>
        <dbReference type="ARBA" id="ARBA00023125"/>
    </source>
</evidence>
<evidence type="ECO:0000313" key="9">
    <source>
        <dbReference type="Proteomes" id="UP000075243"/>
    </source>
</evidence>
<dbReference type="PROSITE" id="PS50863">
    <property type="entry name" value="B3"/>
    <property type="match status" value="2"/>
</dbReference>
<evidence type="ECO:0000256" key="6">
    <source>
        <dbReference type="SAM" id="MobiDB-lite"/>
    </source>
</evidence>
<dbReference type="Gene3D" id="2.40.330.10">
    <property type="entry name" value="DNA-binding pseudobarrel domain"/>
    <property type="match status" value="2"/>
</dbReference>
<sequence>KIPNKFTRKYGGALPNPVFIKPPDGTEWEVYWVTKNGEVWLEKGWKQFVEHYSLDQGHLIFFEYQGTSHIDVLIHDQSALEIRYPSSDEKDNLDHTDEEQMRDEKPSQRASSLNRPIQTRAREVASSFISINPFFTVFLKPAHVLESYLAVPDMKGIFEKKEKYVHVKLQLGERSWNVKLLLSQRFSFGRLSAGWSLFASENELQPGDVCVFELISRDDPVFKVHVFKRQD</sequence>
<feature type="compositionally biased region" description="Basic and acidic residues" evidence="6">
    <location>
        <begin position="86"/>
        <end position="107"/>
    </location>
</feature>
<dbReference type="SUPFAM" id="SSF101936">
    <property type="entry name" value="DNA-binding pseudobarrel domain"/>
    <property type="match status" value="2"/>
</dbReference>
<dbReference type="AlphaFoldDB" id="A0A151TQ28"/>
<evidence type="ECO:0000313" key="8">
    <source>
        <dbReference type="EMBL" id="KYP69175.1"/>
    </source>
</evidence>
<keyword evidence="5" id="KW-0539">Nucleus</keyword>
<evidence type="ECO:0000256" key="2">
    <source>
        <dbReference type="ARBA" id="ARBA00023015"/>
    </source>
</evidence>
<accession>A0A151TQ28</accession>
<dbReference type="InterPro" id="IPR003340">
    <property type="entry name" value="B3_DNA-bd"/>
</dbReference>
<name>A0A151TQ28_CAJCA</name>
<evidence type="ECO:0000256" key="5">
    <source>
        <dbReference type="ARBA" id="ARBA00023242"/>
    </source>
</evidence>
<comment type="subcellular location">
    <subcellularLocation>
        <location evidence="1">Nucleus</location>
    </subcellularLocation>
</comment>
<dbReference type="InterPro" id="IPR015300">
    <property type="entry name" value="DNA-bd_pseudobarrel_sf"/>
</dbReference>
<dbReference type="PANTHER" id="PTHR31920:SF117">
    <property type="entry name" value="TRANSCRIPTIONAL FACTOR FAMILY PROTEIN, PUTATIVE-RELATED"/>
    <property type="match status" value="1"/>
</dbReference>
<dbReference type="GO" id="GO:0003677">
    <property type="term" value="F:DNA binding"/>
    <property type="evidence" value="ECO:0007669"/>
    <property type="project" value="UniProtKB-KW"/>
</dbReference>
<feature type="non-terminal residue" evidence="8">
    <location>
        <position position="1"/>
    </location>
</feature>
<dbReference type="GO" id="GO:0005634">
    <property type="term" value="C:nucleus"/>
    <property type="evidence" value="ECO:0007669"/>
    <property type="project" value="UniProtKB-SubCell"/>
</dbReference>
<evidence type="ECO:0000256" key="4">
    <source>
        <dbReference type="ARBA" id="ARBA00023163"/>
    </source>
</evidence>
<dbReference type="Proteomes" id="UP000075243">
    <property type="component" value="Chromosome 3"/>
</dbReference>
<dbReference type="EMBL" id="CM003605">
    <property type="protein sequence ID" value="KYP69175.1"/>
    <property type="molecule type" value="Genomic_DNA"/>
</dbReference>
<dbReference type="CDD" id="cd10017">
    <property type="entry name" value="B3_DNA"/>
    <property type="match status" value="2"/>
</dbReference>
<dbReference type="SMART" id="SM01019">
    <property type="entry name" value="B3"/>
    <property type="match status" value="2"/>
</dbReference>
<keyword evidence="9" id="KW-1185">Reference proteome</keyword>
<protein>
    <submittedName>
        <fullName evidence="8">B3 domain-containing protein Os03g0621600 family</fullName>
    </submittedName>
</protein>
<dbReference type="PANTHER" id="PTHR31920">
    <property type="entry name" value="B3 DOMAIN-CONTAINING"/>
    <property type="match status" value="1"/>
</dbReference>
<feature type="domain" description="TF-B3" evidence="7">
    <location>
        <begin position="134"/>
        <end position="230"/>
    </location>
</feature>
<organism evidence="8 9">
    <name type="scientific">Cajanus cajan</name>
    <name type="common">Pigeon pea</name>
    <name type="synonym">Cajanus indicus</name>
    <dbReference type="NCBI Taxonomy" id="3821"/>
    <lineage>
        <taxon>Eukaryota</taxon>
        <taxon>Viridiplantae</taxon>
        <taxon>Streptophyta</taxon>
        <taxon>Embryophyta</taxon>
        <taxon>Tracheophyta</taxon>
        <taxon>Spermatophyta</taxon>
        <taxon>Magnoliopsida</taxon>
        <taxon>eudicotyledons</taxon>
        <taxon>Gunneridae</taxon>
        <taxon>Pentapetalae</taxon>
        <taxon>rosids</taxon>
        <taxon>fabids</taxon>
        <taxon>Fabales</taxon>
        <taxon>Fabaceae</taxon>
        <taxon>Papilionoideae</taxon>
        <taxon>50 kb inversion clade</taxon>
        <taxon>NPAAA clade</taxon>
        <taxon>indigoferoid/millettioid clade</taxon>
        <taxon>Phaseoleae</taxon>
        <taxon>Cajanus</taxon>
    </lineage>
</organism>
<keyword evidence="4" id="KW-0804">Transcription</keyword>
<dbReference type="STRING" id="3821.A0A151TQ28"/>